<keyword evidence="2" id="KW-1185">Reference proteome</keyword>
<reference evidence="1" key="1">
    <citation type="submission" date="2020-03" db="EMBL/GenBank/DDBJ databases">
        <authorList>
            <person name="Weist P."/>
        </authorList>
    </citation>
    <scope>NUCLEOTIDE SEQUENCE</scope>
</reference>
<dbReference type="EMBL" id="CADEAL010001335">
    <property type="protein sequence ID" value="CAB1431356.1"/>
    <property type="molecule type" value="Genomic_DNA"/>
</dbReference>
<accession>A0A9N7YN45</accession>
<protein>
    <submittedName>
        <fullName evidence="1">Uncharacterized protein</fullName>
    </submittedName>
</protein>
<name>A0A9N7YN45_PLEPL</name>
<sequence>MHVREGGGSERSARADPNLCNCDCSSAGGRSLPAEVMDCKWIFKQDTKVLIAVPCLAFSLSLPALQFEDTGTKQNCSPHRH</sequence>
<evidence type="ECO:0000313" key="1">
    <source>
        <dbReference type="EMBL" id="CAB1431356.1"/>
    </source>
</evidence>
<proteinExistence type="predicted"/>
<comment type="caution">
    <text evidence="1">The sequence shown here is derived from an EMBL/GenBank/DDBJ whole genome shotgun (WGS) entry which is preliminary data.</text>
</comment>
<gene>
    <name evidence="1" type="ORF">PLEPLA_LOCUS19412</name>
</gene>
<evidence type="ECO:0000313" key="2">
    <source>
        <dbReference type="Proteomes" id="UP001153269"/>
    </source>
</evidence>
<dbReference type="Proteomes" id="UP001153269">
    <property type="component" value="Unassembled WGS sequence"/>
</dbReference>
<dbReference type="AlphaFoldDB" id="A0A9N7YN45"/>
<organism evidence="1 2">
    <name type="scientific">Pleuronectes platessa</name>
    <name type="common">European plaice</name>
    <dbReference type="NCBI Taxonomy" id="8262"/>
    <lineage>
        <taxon>Eukaryota</taxon>
        <taxon>Metazoa</taxon>
        <taxon>Chordata</taxon>
        <taxon>Craniata</taxon>
        <taxon>Vertebrata</taxon>
        <taxon>Euteleostomi</taxon>
        <taxon>Actinopterygii</taxon>
        <taxon>Neopterygii</taxon>
        <taxon>Teleostei</taxon>
        <taxon>Neoteleostei</taxon>
        <taxon>Acanthomorphata</taxon>
        <taxon>Carangaria</taxon>
        <taxon>Pleuronectiformes</taxon>
        <taxon>Pleuronectoidei</taxon>
        <taxon>Pleuronectidae</taxon>
        <taxon>Pleuronectes</taxon>
    </lineage>
</organism>